<organism evidence="1">
    <name type="scientific">Arundo donax</name>
    <name type="common">Giant reed</name>
    <name type="synonym">Donax arundinaceus</name>
    <dbReference type="NCBI Taxonomy" id="35708"/>
    <lineage>
        <taxon>Eukaryota</taxon>
        <taxon>Viridiplantae</taxon>
        <taxon>Streptophyta</taxon>
        <taxon>Embryophyta</taxon>
        <taxon>Tracheophyta</taxon>
        <taxon>Spermatophyta</taxon>
        <taxon>Magnoliopsida</taxon>
        <taxon>Liliopsida</taxon>
        <taxon>Poales</taxon>
        <taxon>Poaceae</taxon>
        <taxon>PACMAD clade</taxon>
        <taxon>Arundinoideae</taxon>
        <taxon>Arundineae</taxon>
        <taxon>Arundo</taxon>
    </lineage>
</organism>
<dbReference type="AlphaFoldDB" id="A0A0A9EY09"/>
<reference evidence="1" key="2">
    <citation type="journal article" date="2015" name="Data Brief">
        <title>Shoot transcriptome of the giant reed, Arundo donax.</title>
        <authorList>
            <person name="Barrero R.A."/>
            <person name="Guerrero F.D."/>
            <person name="Moolhuijzen P."/>
            <person name="Goolsby J.A."/>
            <person name="Tidwell J."/>
            <person name="Bellgard S.E."/>
            <person name="Bellgard M.I."/>
        </authorList>
    </citation>
    <scope>NUCLEOTIDE SEQUENCE</scope>
    <source>
        <tissue evidence="1">Shoot tissue taken approximately 20 cm above the soil surface</tissue>
    </source>
</reference>
<reference evidence="1" key="1">
    <citation type="submission" date="2014-09" db="EMBL/GenBank/DDBJ databases">
        <authorList>
            <person name="Magalhaes I.L.F."/>
            <person name="Oliveira U."/>
            <person name="Santos F.R."/>
            <person name="Vidigal T.H.D.A."/>
            <person name="Brescovit A.D."/>
            <person name="Santos A.J."/>
        </authorList>
    </citation>
    <scope>NUCLEOTIDE SEQUENCE</scope>
    <source>
        <tissue evidence="1">Shoot tissue taken approximately 20 cm above the soil surface</tissue>
    </source>
</reference>
<sequence length="53" mass="5851">MDAILGIHTAFSREVSSSIFNTSASSCCFGAFRYLQGFHSFPLSIIIKHETSH</sequence>
<evidence type="ECO:0000313" key="1">
    <source>
        <dbReference type="EMBL" id="JAE02771.1"/>
    </source>
</evidence>
<name>A0A0A9EY09_ARUDO</name>
<accession>A0A0A9EY09</accession>
<protein>
    <submittedName>
        <fullName evidence="1">Uncharacterized protein</fullName>
    </submittedName>
</protein>
<dbReference type="EMBL" id="GBRH01195125">
    <property type="protein sequence ID" value="JAE02771.1"/>
    <property type="molecule type" value="Transcribed_RNA"/>
</dbReference>
<proteinExistence type="predicted"/>